<keyword evidence="7" id="KW-1185">Reference proteome</keyword>
<dbReference type="EMBL" id="BSPD01000095">
    <property type="protein sequence ID" value="GLS28014.1"/>
    <property type="molecule type" value="Genomic_DNA"/>
</dbReference>
<name>A0AA37T9P8_9GAMM</name>
<dbReference type="AlphaFoldDB" id="A0AA37T9P8"/>
<sequence length="353" mass="39873">MQAIVSGDVAHIIGWCIILFPVMMGAWRGWRKGIWLSIFDLLGLVLAYAMVWFYTDEMRAWVDSQTMLSGLKLHWLSVTLLFVGTLVITAVFSRLIIHFSPLRYKSIASRVSGLGVGTLYGSMVMLITVWFILLLIEMQPMDTQLAYSNIHNETQLHNEINANYEIPPQNETTELVNTHQRMFPKDVVLLAKKLVNPVLTGWLSQSEDVQAPLVAVMVEQPQATLGAFRGLYKEPMFSVFMNDPYSQELMANSNLDGLMNEAIYRNLSASEGADQLKTFFEEQALGDDGNAVLAQTMITFYHKIGYLQADPKFQQLQQDPELQSLLKEGDLWALLNNDSFNELAGMLIDAKNH</sequence>
<keyword evidence="4 5" id="KW-0472">Membrane</keyword>
<reference evidence="6 7" key="1">
    <citation type="journal article" date="2014" name="Int. J. Syst. Evol. Microbiol.">
        <title>Complete genome sequence of Corynebacterium casei LMG S-19264T (=DSM 44701T), isolated from a smear-ripened cheese.</title>
        <authorList>
            <consortium name="US DOE Joint Genome Institute (JGI-PGF)"/>
            <person name="Walter F."/>
            <person name="Albersmeier A."/>
            <person name="Kalinowski J."/>
            <person name="Ruckert C."/>
        </authorList>
    </citation>
    <scope>NUCLEOTIDE SEQUENCE [LARGE SCALE GENOMIC DNA]</scope>
    <source>
        <strain evidence="6 7">NBRC 110095</strain>
    </source>
</reference>
<dbReference type="GO" id="GO:0016020">
    <property type="term" value="C:membrane"/>
    <property type="evidence" value="ECO:0007669"/>
    <property type="project" value="UniProtKB-SubCell"/>
</dbReference>
<comment type="caution">
    <text evidence="6">The sequence shown here is derived from an EMBL/GenBank/DDBJ whole genome shotgun (WGS) entry which is preliminary data.</text>
</comment>
<accession>A0AA37T9P8</accession>
<feature type="transmembrane region" description="Helical" evidence="5">
    <location>
        <begin position="34"/>
        <end position="55"/>
    </location>
</feature>
<evidence type="ECO:0000256" key="2">
    <source>
        <dbReference type="ARBA" id="ARBA00022692"/>
    </source>
</evidence>
<dbReference type="RefSeq" id="WP_232592141.1">
    <property type="nucleotide sequence ID" value="NZ_BSPD01000095.1"/>
</dbReference>
<evidence type="ECO:0000256" key="5">
    <source>
        <dbReference type="SAM" id="Phobius"/>
    </source>
</evidence>
<evidence type="ECO:0000313" key="7">
    <source>
        <dbReference type="Proteomes" id="UP001156870"/>
    </source>
</evidence>
<feature type="transmembrane region" description="Helical" evidence="5">
    <location>
        <begin position="118"/>
        <end position="136"/>
    </location>
</feature>
<evidence type="ECO:0000313" key="6">
    <source>
        <dbReference type="EMBL" id="GLS28014.1"/>
    </source>
</evidence>
<dbReference type="Proteomes" id="UP001156870">
    <property type="component" value="Unassembled WGS sequence"/>
</dbReference>
<dbReference type="InterPro" id="IPR003825">
    <property type="entry name" value="Colicin-V_CvpA"/>
</dbReference>
<keyword evidence="2 5" id="KW-0812">Transmembrane</keyword>
<evidence type="ECO:0008006" key="8">
    <source>
        <dbReference type="Google" id="ProtNLM"/>
    </source>
</evidence>
<gene>
    <name evidence="6" type="ORF">GCM10007877_37330</name>
</gene>
<evidence type="ECO:0000256" key="4">
    <source>
        <dbReference type="ARBA" id="ARBA00023136"/>
    </source>
</evidence>
<protein>
    <recommendedName>
        <fullName evidence="8">CvpA family protein</fullName>
    </recommendedName>
</protein>
<dbReference type="GO" id="GO:0009403">
    <property type="term" value="P:toxin biosynthetic process"/>
    <property type="evidence" value="ECO:0007669"/>
    <property type="project" value="InterPro"/>
</dbReference>
<dbReference type="Pfam" id="PF02674">
    <property type="entry name" value="Colicin_V"/>
    <property type="match status" value="1"/>
</dbReference>
<keyword evidence="3 5" id="KW-1133">Transmembrane helix</keyword>
<evidence type="ECO:0000256" key="1">
    <source>
        <dbReference type="ARBA" id="ARBA00004141"/>
    </source>
</evidence>
<evidence type="ECO:0000256" key="3">
    <source>
        <dbReference type="ARBA" id="ARBA00022989"/>
    </source>
</evidence>
<feature type="transmembrane region" description="Helical" evidence="5">
    <location>
        <begin position="75"/>
        <end position="97"/>
    </location>
</feature>
<comment type="subcellular location">
    <subcellularLocation>
        <location evidence="1">Membrane</location>
        <topology evidence="1">Multi-pass membrane protein</topology>
    </subcellularLocation>
</comment>
<feature type="transmembrane region" description="Helical" evidence="5">
    <location>
        <begin position="12"/>
        <end position="27"/>
    </location>
</feature>
<organism evidence="6 7">
    <name type="scientific">Marinibactrum halimedae</name>
    <dbReference type="NCBI Taxonomy" id="1444977"/>
    <lineage>
        <taxon>Bacteria</taxon>
        <taxon>Pseudomonadati</taxon>
        <taxon>Pseudomonadota</taxon>
        <taxon>Gammaproteobacteria</taxon>
        <taxon>Cellvibrionales</taxon>
        <taxon>Cellvibrionaceae</taxon>
        <taxon>Marinibactrum</taxon>
    </lineage>
</organism>
<proteinExistence type="predicted"/>